<dbReference type="InterPro" id="IPR017853">
    <property type="entry name" value="GH"/>
</dbReference>
<gene>
    <name evidence="8" type="ORF">SAMN06265350_10337</name>
</gene>
<proteinExistence type="predicted"/>
<dbReference type="EMBL" id="FXSZ01000003">
    <property type="protein sequence ID" value="SMO52191.1"/>
    <property type="molecule type" value="Genomic_DNA"/>
</dbReference>
<keyword evidence="9" id="KW-1185">Reference proteome</keyword>
<dbReference type="InterPro" id="IPR019563">
    <property type="entry name" value="GH97_catalytic"/>
</dbReference>
<feature type="signal peptide" evidence="4">
    <location>
        <begin position="1"/>
        <end position="20"/>
    </location>
</feature>
<feature type="domain" description="Glycosyl-hydrolase 97 C-terminal oligomerisation" evidence="7">
    <location>
        <begin position="529"/>
        <end position="625"/>
    </location>
</feature>
<dbReference type="Gene3D" id="2.70.98.10">
    <property type="match status" value="1"/>
</dbReference>
<dbReference type="OrthoDB" id="57532at2"/>
<dbReference type="InterPro" id="IPR014718">
    <property type="entry name" value="GH-type_carb-bd"/>
</dbReference>
<dbReference type="InterPro" id="IPR029486">
    <property type="entry name" value="GH97_N"/>
</dbReference>
<evidence type="ECO:0000313" key="9">
    <source>
        <dbReference type="Proteomes" id="UP000315971"/>
    </source>
</evidence>
<dbReference type="Pfam" id="PF10566">
    <property type="entry name" value="Glyco_hydro_97"/>
    <property type="match status" value="1"/>
</dbReference>
<dbReference type="PANTHER" id="PTHR35803:SF3">
    <property type="entry name" value="ALPHA-GLUCOSIDASE"/>
    <property type="match status" value="1"/>
</dbReference>
<reference evidence="8 9" key="1">
    <citation type="submission" date="2017-05" db="EMBL/GenBank/DDBJ databases">
        <authorList>
            <person name="Varghese N."/>
            <person name="Submissions S."/>
        </authorList>
    </citation>
    <scope>NUCLEOTIDE SEQUENCE [LARGE SCALE GENOMIC DNA]</scope>
    <source>
        <strain evidence="8 9">DSM 21342</strain>
    </source>
</reference>
<feature type="domain" description="Glycosyl-hydrolase 97 N-terminal" evidence="6">
    <location>
        <begin position="26"/>
        <end position="264"/>
    </location>
</feature>
<evidence type="ECO:0000259" key="6">
    <source>
        <dbReference type="Pfam" id="PF14508"/>
    </source>
</evidence>
<comment type="subunit">
    <text evidence="2">Monomer.</text>
</comment>
<organism evidence="8 9">
    <name type="scientific">Solitalea koreensis</name>
    <dbReference type="NCBI Taxonomy" id="543615"/>
    <lineage>
        <taxon>Bacteria</taxon>
        <taxon>Pseudomonadati</taxon>
        <taxon>Bacteroidota</taxon>
        <taxon>Sphingobacteriia</taxon>
        <taxon>Sphingobacteriales</taxon>
        <taxon>Sphingobacteriaceae</taxon>
        <taxon>Solitalea</taxon>
    </lineage>
</organism>
<dbReference type="Proteomes" id="UP000315971">
    <property type="component" value="Unassembled WGS sequence"/>
</dbReference>
<dbReference type="Gene3D" id="3.20.20.70">
    <property type="entry name" value="Aldolase class I"/>
    <property type="match status" value="1"/>
</dbReference>
<dbReference type="RefSeq" id="WP_142602270.1">
    <property type="nucleotide sequence ID" value="NZ_FXSZ01000003.1"/>
</dbReference>
<dbReference type="PANTHER" id="PTHR35803">
    <property type="entry name" value="GLUCAN 1,4-ALPHA-GLUCOSIDASE SUSB-RELATED"/>
    <property type="match status" value="1"/>
</dbReference>
<name>A0A521C038_9SPHI</name>
<evidence type="ECO:0000256" key="2">
    <source>
        <dbReference type="ARBA" id="ARBA00011245"/>
    </source>
</evidence>
<protein>
    <submittedName>
        <fullName evidence="8">Alpha-glucosidase</fullName>
    </submittedName>
</protein>
<sequence length="627" mass="71531">MSKIISFLLCFIVYSVSTFAQQSKELSSPDGKLVFSFNLSKEGEPTYAINYQQKPLVLSSALGVNGWEKGLVLSDVALINQDTLWKPAYGERSMVRDHYAQMTITLLLNNNERSKLQIQVRAYNEGIAFRYLFPEHPQGGMDISIKKELTEFTMPEGVKAWFTNRAQGTYSLLPLNNWPDESERPLVLQLADGRYACLSEAAMVNYSRTKFTLNPNKANTISCAIYDPVDFFTPFATPWRVVMAAEHAGELLANNDLLLNLNPPCEINNTSWIQPGKVMREMTLSMKGSKELVDFAVKRHLQYIHFDAGWYGYEYVTASNATKVNVDPRRNPKSDLDLQEVIRYANDRGIGVFLYVNQRALYQQLDELLPLFEKWGVRGVKFGFVEVGSHKWTTWLHDAVKKCAKYHLMVDIHDEYRPTGFSRTYPNLLTQEGIRGNEEMPDATHNATLPFTRFIAGAADYTICYYHRPELKASLQNTQAPRSLKTTSGHQMALSTIFYSPLQFMYWYDAPSNSQDEPELEYFDKISTVWDDTKVLNGEIAKYITVARRKGEEWFVGTITNNDARELKVPLNFLTPGKKYEASIYYDDSNSKVRTKVSIKRIKVDASTVLDTKLIASGGQAIWIKRI</sequence>
<evidence type="ECO:0000259" key="7">
    <source>
        <dbReference type="Pfam" id="PF14509"/>
    </source>
</evidence>
<feature type="domain" description="Glycosyl-hydrolase 97 catalytic" evidence="5">
    <location>
        <begin position="283"/>
        <end position="434"/>
    </location>
</feature>
<dbReference type="AlphaFoldDB" id="A0A521C038"/>
<dbReference type="SUPFAM" id="SSF51445">
    <property type="entry name" value="(Trans)glycosidases"/>
    <property type="match status" value="1"/>
</dbReference>
<feature type="chain" id="PRO_5021868803" evidence="4">
    <location>
        <begin position="21"/>
        <end position="627"/>
    </location>
</feature>
<accession>A0A521C038</accession>
<evidence type="ECO:0000313" key="8">
    <source>
        <dbReference type="EMBL" id="SMO52191.1"/>
    </source>
</evidence>
<dbReference type="InterPro" id="IPR052720">
    <property type="entry name" value="Glycosyl_hydrolase_97"/>
</dbReference>
<evidence type="ECO:0000256" key="4">
    <source>
        <dbReference type="SAM" id="SignalP"/>
    </source>
</evidence>
<evidence type="ECO:0000259" key="5">
    <source>
        <dbReference type="Pfam" id="PF10566"/>
    </source>
</evidence>
<dbReference type="InterPro" id="IPR029483">
    <property type="entry name" value="GH97_C"/>
</dbReference>
<dbReference type="Pfam" id="PF14509">
    <property type="entry name" value="GH97_C"/>
    <property type="match status" value="1"/>
</dbReference>
<keyword evidence="3" id="KW-0106">Calcium</keyword>
<dbReference type="Pfam" id="PF14508">
    <property type="entry name" value="GH97_N"/>
    <property type="match status" value="1"/>
</dbReference>
<evidence type="ECO:0000256" key="3">
    <source>
        <dbReference type="ARBA" id="ARBA00022837"/>
    </source>
</evidence>
<dbReference type="InterPro" id="IPR013785">
    <property type="entry name" value="Aldolase_TIM"/>
</dbReference>
<dbReference type="GO" id="GO:0030246">
    <property type="term" value="F:carbohydrate binding"/>
    <property type="evidence" value="ECO:0007669"/>
    <property type="project" value="InterPro"/>
</dbReference>
<comment type="cofactor">
    <cofactor evidence="1">
        <name>Ca(2+)</name>
        <dbReference type="ChEBI" id="CHEBI:29108"/>
    </cofactor>
</comment>
<evidence type="ECO:0000256" key="1">
    <source>
        <dbReference type="ARBA" id="ARBA00001913"/>
    </source>
</evidence>
<keyword evidence="4" id="KW-0732">Signal</keyword>